<proteinExistence type="predicted"/>
<dbReference type="GO" id="GO:0003676">
    <property type="term" value="F:nucleic acid binding"/>
    <property type="evidence" value="ECO:0007669"/>
    <property type="project" value="InterPro"/>
</dbReference>
<dbReference type="SUPFAM" id="SSF53098">
    <property type="entry name" value="Ribonuclease H-like"/>
    <property type="match status" value="1"/>
</dbReference>
<name>A0A421NXB3_9MOLU</name>
<dbReference type="PROSITE" id="PS50994">
    <property type="entry name" value="INTEGRASE"/>
    <property type="match status" value="1"/>
</dbReference>
<dbReference type="Pfam" id="PF00665">
    <property type="entry name" value="rve"/>
    <property type="match status" value="1"/>
</dbReference>
<keyword evidence="5" id="KW-1185">Reference proteome</keyword>
<keyword evidence="2" id="KW-0175">Coiled coil</keyword>
<evidence type="ECO:0000259" key="3">
    <source>
        <dbReference type="PROSITE" id="PS50994"/>
    </source>
</evidence>
<evidence type="ECO:0000313" key="4">
    <source>
        <dbReference type="EMBL" id="RMI88669.1"/>
    </source>
</evidence>
<dbReference type="InterPro" id="IPR036397">
    <property type="entry name" value="RNaseH_sf"/>
</dbReference>
<dbReference type="PANTHER" id="PTHR46889:SF4">
    <property type="entry name" value="TRANSPOSASE INSO FOR INSERTION SEQUENCE ELEMENT IS911B-RELATED"/>
    <property type="match status" value="1"/>
</dbReference>
<sequence>MKTNIENEIKELKKEFQLSNKEIRESITKAKSCMYWAQEYTARAEEEDLTNIKEAEENATWGQAHLKVARMLVNKTQELKAKIEKLKNELNQIHCQKIIEKLEIKNISQVYDWVRKYNSDPEGELDNLKPKKKAISQEDEDLLQALTKETTKLFKNRLEKRDFYLKIIQKYSQSLSLNQILKKLQIHKSTYYRWLLQNKKFATNQPLEKAIYKMCYQYAFVANHIPIMRLGYRRIWFKMKKAGFKVSRLTVLKIMNKLNLLSRMQKTKSKHFQVKAEQRKITFQNKLNNNFYASKPLQKICTDITYIIMPNGAKVYLSAILDLHTREIISFNLSQKQDINFVMQTLSKIPFSNGCIHHSDQGTVYTSKEYMTAVKDKGMIASFSKKGTPSNNACIEAFWSNFKRETINLIRKKDLSFDKVKEIITSYIHFYNYEREMQVLDGMAPLEYKNYYQKNPDLKPFIIKPQRKKMRRYYQ</sequence>
<organism evidence="4 5">
    <name type="scientific">Candidatus Phytoplasma solani</name>
    <dbReference type="NCBI Taxonomy" id="69896"/>
    <lineage>
        <taxon>Bacteria</taxon>
        <taxon>Bacillati</taxon>
        <taxon>Mycoplasmatota</taxon>
        <taxon>Mollicutes</taxon>
        <taxon>Acholeplasmatales</taxon>
        <taxon>Acholeplasmataceae</taxon>
        <taxon>Candidatus Phytoplasma</taxon>
        <taxon>16SrXII (Stolbur group)</taxon>
    </lineage>
</organism>
<dbReference type="InterPro" id="IPR048020">
    <property type="entry name" value="Transpos_IS3"/>
</dbReference>
<dbReference type="Proteomes" id="UP000283896">
    <property type="component" value="Unassembled WGS sequence"/>
</dbReference>
<gene>
    <name evidence="4" type="primary">tra5</name>
    <name evidence="4" type="ORF">PSSA1_v1c3980</name>
</gene>
<comment type="function">
    <text evidence="1">Involved in the transposition of the insertion sequence.</text>
</comment>
<dbReference type="RefSeq" id="WP_122225495.1">
    <property type="nucleotide sequence ID" value="NZ_CP103787.1"/>
</dbReference>
<dbReference type="InterPro" id="IPR025948">
    <property type="entry name" value="HTH-like_dom"/>
</dbReference>
<dbReference type="InterPro" id="IPR050900">
    <property type="entry name" value="Transposase_IS3/IS150/IS904"/>
</dbReference>
<dbReference type="PANTHER" id="PTHR46889">
    <property type="entry name" value="TRANSPOSASE INSF FOR INSERTION SEQUENCE IS3B-RELATED"/>
    <property type="match status" value="1"/>
</dbReference>
<dbReference type="AlphaFoldDB" id="A0A421NXB3"/>
<dbReference type="Gene3D" id="3.30.420.10">
    <property type="entry name" value="Ribonuclease H-like superfamily/Ribonuclease H"/>
    <property type="match status" value="1"/>
</dbReference>
<feature type="coiled-coil region" evidence="2">
    <location>
        <begin position="2"/>
        <end position="29"/>
    </location>
</feature>
<reference evidence="5" key="1">
    <citation type="submission" date="2016-11" db="EMBL/GenBank/DDBJ databases">
        <title>Genome sequence of Candidatus Phytoplasma solani strain SA-1.</title>
        <authorList>
            <person name="Haryono M."/>
            <person name="Samarzija I."/>
            <person name="Seruga Music M."/>
            <person name="Hogenhout S."/>
            <person name="Kuo C.-H."/>
        </authorList>
    </citation>
    <scope>NUCLEOTIDE SEQUENCE [LARGE SCALE GENOMIC DNA]</scope>
    <source>
        <strain evidence="5">SA-1</strain>
    </source>
</reference>
<accession>A0A421NXB3</accession>
<dbReference type="EMBL" id="MPBG01000005">
    <property type="protein sequence ID" value="RMI88669.1"/>
    <property type="molecule type" value="Genomic_DNA"/>
</dbReference>
<feature type="domain" description="Integrase catalytic" evidence="3">
    <location>
        <begin position="292"/>
        <end position="453"/>
    </location>
</feature>
<dbReference type="InterPro" id="IPR012337">
    <property type="entry name" value="RNaseH-like_sf"/>
</dbReference>
<comment type="caution">
    <text evidence="4">The sequence shown here is derived from an EMBL/GenBank/DDBJ whole genome shotgun (WGS) entry which is preliminary data.</text>
</comment>
<dbReference type="Pfam" id="PF13333">
    <property type="entry name" value="rve_2"/>
    <property type="match status" value="1"/>
</dbReference>
<evidence type="ECO:0000313" key="5">
    <source>
        <dbReference type="Proteomes" id="UP000283896"/>
    </source>
</evidence>
<evidence type="ECO:0000256" key="2">
    <source>
        <dbReference type="SAM" id="Coils"/>
    </source>
</evidence>
<dbReference type="NCBIfam" id="NF033516">
    <property type="entry name" value="transpos_IS3"/>
    <property type="match status" value="1"/>
</dbReference>
<dbReference type="Pfam" id="PF13276">
    <property type="entry name" value="HTH_21"/>
    <property type="match status" value="1"/>
</dbReference>
<evidence type="ECO:0000256" key="1">
    <source>
        <dbReference type="ARBA" id="ARBA00002286"/>
    </source>
</evidence>
<dbReference type="GO" id="GO:0015074">
    <property type="term" value="P:DNA integration"/>
    <property type="evidence" value="ECO:0007669"/>
    <property type="project" value="InterPro"/>
</dbReference>
<dbReference type="OrthoDB" id="384142at2"/>
<protein>
    <submittedName>
        <fullName evidence="4">Putative transposase</fullName>
    </submittedName>
</protein>
<feature type="coiled-coil region" evidence="2">
    <location>
        <begin position="69"/>
        <end position="96"/>
    </location>
</feature>
<dbReference type="InterPro" id="IPR001584">
    <property type="entry name" value="Integrase_cat-core"/>
</dbReference>